<dbReference type="OrthoDB" id="5296002at2"/>
<dbReference type="SUPFAM" id="SSF53067">
    <property type="entry name" value="Actin-like ATPase domain"/>
    <property type="match status" value="1"/>
</dbReference>
<accession>K6Y3N5</accession>
<organism evidence="1 2">
    <name type="scientific">Paraglaciecola arctica BSs20135</name>
    <dbReference type="NCBI Taxonomy" id="493475"/>
    <lineage>
        <taxon>Bacteria</taxon>
        <taxon>Pseudomonadati</taxon>
        <taxon>Pseudomonadota</taxon>
        <taxon>Gammaproteobacteria</taxon>
        <taxon>Alteromonadales</taxon>
        <taxon>Alteromonadaceae</taxon>
        <taxon>Paraglaciecola</taxon>
    </lineage>
</organism>
<dbReference type="Gene3D" id="3.30.420.40">
    <property type="match status" value="3"/>
</dbReference>
<dbReference type="AlphaFoldDB" id="K6Y3N5"/>
<gene>
    <name evidence="1" type="primary">mshI</name>
    <name evidence="1" type="ORF">GARC_1604</name>
</gene>
<dbReference type="STRING" id="493475.GARC_1604"/>
<evidence type="ECO:0000313" key="1">
    <source>
        <dbReference type="EMBL" id="GAC18576.1"/>
    </source>
</evidence>
<dbReference type="eggNOG" id="COG4972">
    <property type="taxonomic scope" value="Bacteria"/>
</dbReference>
<protein>
    <submittedName>
        <fullName evidence="1">MSHA biogenesis protein MshI</fullName>
    </submittedName>
</protein>
<dbReference type="Gene3D" id="3.30.1490.300">
    <property type="match status" value="1"/>
</dbReference>
<dbReference type="InterPro" id="IPR043129">
    <property type="entry name" value="ATPase_NBD"/>
</dbReference>
<evidence type="ECO:0000313" key="2">
    <source>
        <dbReference type="Proteomes" id="UP000006327"/>
    </source>
</evidence>
<sequence length="309" mass="34625">MKIGWRKFIKGQFSKASKFHSVGIEIGVDDFHVSTLQKIKGKLNWVKQDSLPIENWQTALKTYVEDNNLANTQCNIAFSISKYQLLQLDRPAVEDAEVIQALQWTVKEQLFSDEELVIDYFDPPTAAASTLKNLNVVAVSKRDIIEVRDGVLKAGLALNIIGVEELATCNLVIPSDDAIITLKQEEGGQLILNIVKRNELYFSRRLHGYENLASFSPEELKMGVVDNLSLEIQRSMDYFESQLRQAPVKKIYISLDTTHQDALAEFIKDVIFVQVEKFIPNVTKKPDMPITPSSLASLGAAIDNASLLA</sequence>
<dbReference type="Proteomes" id="UP000006327">
    <property type="component" value="Unassembled WGS sequence"/>
</dbReference>
<reference evidence="1 2" key="1">
    <citation type="journal article" date="2017" name="Antonie Van Leeuwenhoek">
        <title>Rhizobium rhizosphaerae sp. nov., a novel species isolated from rice rhizosphere.</title>
        <authorList>
            <person name="Zhao J.J."/>
            <person name="Zhang J."/>
            <person name="Zhang R.J."/>
            <person name="Zhang C.W."/>
            <person name="Yin H.Q."/>
            <person name="Zhang X.X."/>
        </authorList>
    </citation>
    <scope>NUCLEOTIDE SEQUENCE [LARGE SCALE GENOMIC DNA]</scope>
    <source>
        <strain evidence="1 2">BSs20135</strain>
    </source>
</reference>
<dbReference type="EMBL" id="BAEO01000019">
    <property type="protein sequence ID" value="GAC18576.1"/>
    <property type="molecule type" value="Genomic_DNA"/>
</dbReference>
<proteinExistence type="predicted"/>
<keyword evidence="2" id="KW-1185">Reference proteome</keyword>
<name>K6Y3N5_9ALTE</name>
<dbReference type="RefSeq" id="WP_007618539.1">
    <property type="nucleotide sequence ID" value="NZ_BAEO01000019.1"/>
</dbReference>
<comment type="caution">
    <text evidence="1">The sequence shown here is derived from an EMBL/GenBank/DDBJ whole genome shotgun (WGS) entry which is preliminary data.</text>
</comment>